<organism evidence="1 2">
    <name type="scientific">Buddleja alternifolia</name>
    <dbReference type="NCBI Taxonomy" id="168488"/>
    <lineage>
        <taxon>Eukaryota</taxon>
        <taxon>Viridiplantae</taxon>
        <taxon>Streptophyta</taxon>
        <taxon>Embryophyta</taxon>
        <taxon>Tracheophyta</taxon>
        <taxon>Spermatophyta</taxon>
        <taxon>Magnoliopsida</taxon>
        <taxon>eudicotyledons</taxon>
        <taxon>Gunneridae</taxon>
        <taxon>Pentapetalae</taxon>
        <taxon>asterids</taxon>
        <taxon>lamiids</taxon>
        <taxon>Lamiales</taxon>
        <taxon>Scrophulariaceae</taxon>
        <taxon>Buddlejeae</taxon>
        <taxon>Buddleja</taxon>
    </lineage>
</organism>
<protein>
    <submittedName>
        <fullName evidence="1">Uncharacterized protein</fullName>
    </submittedName>
</protein>
<dbReference type="EMBL" id="WHWC01000018">
    <property type="protein sequence ID" value="KAG8364833.1"/>
    <property type="molecule type" value="Genomic_DNA"/>
</dbReference>
<gene>
    <name evidence="1" type="ORF">BUALT_Bualt18G0039700</name>
</gene>
<proteinExistence type="predicted"/>
<reference evidence="1" key="1">
    <citation type="submission" date="2019-10" db="EMBL/GenBank/DDBJ databases">
        <authorList>
            <person name="Zhang R."/>
            <person name="Pan Y."/>
            <person name="Wang J."/>
            <person name="Ma R."/>
            <person name="Yu S."/>
        </authorList>
    </citation>
    <scope>NUCLEOTIDE SEQUENCE</scope>
    <source>
        <strain evidence="1">LA-IB0</strain>
        <tissue evidence="1">Leaf</tissue>
    </source>
</reference>
<sequence>MILLKTILTRHLHRILKPQNPSNYLSAPPQNPHFLTSLIYSNSCQFSSPSSFSSKPFSLSAHFLENPKEKRPLSALFKETVRPSQKIKYISKVKAQNDSANAKLKKKVKNLTEVKGENVKLFSEKGVKKNLYEMFTYKNVNKEVKLVEPFECANEGSIVHEKLSSDMQMFANHLYNEGYLKNASFMPKDKFDLTRFEAIDAREFLKFAAVKFGRDHQKIARWLSTSDLKKVALFGCPSLIQRSVYAAKNLRRIFQIEEHQVCRLCTLKNSCKHENKMLKSKKSATKLRVDDVTRVLVTYAMEVEPRQVVIPEEIKNCVSRSLKQVIRLSQTVS</sequence>
<evidence type="ECO:0000313" key="2">
    <source>
        <dbReference type="Proteomes" id="UP000826271"/>
    </source>
</evidence>
<accession>A0AAV6W4B0</accession>
<keyword evidence="2" id="KW-1185">Reference proteome</keyword>
<dbReference type="Proteomes" id="UP000826271">
    <property type="component" value="Unassembled WGS sequence"/>
</dbReference>
<dbReference type="AlphaFoldDB" id="A0AAV6W4B0"/>
<comment type="caution">
    <text evidence="1">The sequence shown here is derived from an EMBL/GenBank/DDBJ whole genome shotgun (WGS) entry which is preliminary data.</text>
</comment>
<name>A0AAV6W4B0_9LAMI</name>
<evidence type="ECO:0000313" key="1">
    <source>
        <dbReference type="EMBL" id="KAG8364833.1"/>
    </source>
</evidence>